<organism evidence="2 3">
    <name type="scientific">Glossina brevipalpis</name>
    <dbReference type="NCBI Taxonomy" id="37001"/>
    <lineage>
        <taxon>Eukaryota</taxon>
        <taxon>Metazoa</taxon>
        <taxon>Ecdysozoa</taxon>
        <taxon>Arthropoda</taxon>
        <taxon>Hexapoda</taxon>
        <taxon>Insecta</taxon>
        <taxon>Pterygota</taxon>
        <taxon>Neoptera</taxon>
        <taxon>Endopterygota</taxon>
        <taxon>Diptera</taxon>
        <taxon>Brachycera</taxon>
        <taxon>Muscomorpha</taxon>
        <taxon>Hippoboscoidea</taxon>
        <taxon>Glossinidae</taxon>
        <taxon>Glossina</taxon>
    </lineage>
</organism>
<evidence type="ECO:0000256" key="1">
    <source>
        <dbReference type="SAM" id="Phobius"/>
    </source>
</evidence>
<keyword evidence="1" id="KW-0472">Membrane</keyword>
<protein>
    <submittedName>
        <fullName evidence="2">Uncharacterized protein</fullName>
    </submittedName>
</protein>
<dbReference type="EnsemblMetazoa" id="GBRI013410-RA">
    <property type="protein sequence ID" value="GBRI013410-PA"/>
    <property type="gene ID" value="GBRI013410"/>
</dbReference>
<accession>A0A1A9WBK2</accession>
<dbReference type="AlphaFoldDB" id="A0A1A9WBK2"/>
<reference evidence="3" key="1">
    <citation type="submission" date="2014-03" db="EMBL/GenBank/DDBJ databases">
        <authorList>
            <person name="Aksoy S."/>
            <person name="Warren W."/>
            <person name="Wilson R.K."/>
        </authorList>
    </citation>
    <scope>NUCLEOTIDE SEQUENCE [LARGE SCALE GENOMIC DNA]</scope>
    <source>
        <strain evidence="3">IAEA</strain>
    </source>
</reference>
<reference evidence="2" key="2">
    <citation type="submission" date="2020-05" db="UniProtKB">
        <authorList>
            <consortium name="EnsemblMetazoa"/>
        </authorList>
    </citation>
    <scope>IDENTIFICATION</scope>
    <source>
        <strain evidence="2">IAEA</strain>
    </source>
</reference>
<evidence type="ECO:0000313" key="3">
    <source>
        <dbReference type="Proteomes" id="UP000091820"/>
    </source>
</evidence>
<name>A0A1A9WBK2_9MUSC</name>
<feature type="transmembrane region" description="Helical" evidence="1">
    <location>
        <begin position="35"/>
        <end position="58"/>
    </location>
</feature>
<dbReference type="Proteomes" id="UP000091820">
    <property type="component" value="Unassembled WGS sequence"/>
</dbReference>
<keyword evidence="3" id="KW-1185">Reference proteome</keyword>
<keyword evidence="1" id="KW-0812">Transmembrane</keyword>
<dbReference type="VEuPathDB" id="VectorBase:GBRI013410"/>
<sequence length="104" mass="11969">MSVEADSAALCKEEIILKTKQQIRRISKRRVKNELVIESHLILYKILLNLFIEFYLFLSPGKPSLLLIGCSVFLQDNHLNPVTASHTITNKLYLFGTLLCDYKM</sequence>
<keyword evidence="1" id="KW-1133">Transmembrane helix</keyword>
<proteinExistence type="predicted"/>
<evidence type="ECO:0000313" key="2">
    <source>
        <dbReference type="EnsemblMetazoa" id="GBRI013410-PA"/>
    </source>
</evidence>